<dbReference type="GO" id="GO:0006043">
    <property type="term" value="P:glucosamine catabolic process"/>
    <property type="evidence" value="ECO:0007669"/>
    <property type="project" value="TreeGrafter"/>
</dbReference>
<dbReference type="SMART" id="SM00560">
    <property type="entry name" value="LamGL"/>
    <property type="match status" value="1"/>
</dbReference>
<reference evidence="4" key="1">
    <citation type="submission" date="2023-03" db="EMBL/GenBank/DDBJ databases">
        <authorList>
            <person name="Steffen K."/>
            <person name="Cardenas P."/>
        </authorList>
    </citation>
    <scope>NUCLEOTIDE SEQUENCE</scope>
</reference>
<sequence length="358" mass="39478">MSEAAAHLASRKLREALDANGRASFIVATGASQFDFLAALTADKTIDWDNTTMFHLDEYIGIPETHPASFRKYLRERLVDIVHPGTIDVAFVGIGENGHLAFNDPPADFETEDPYILVELDEACRLQQIPKDKELLLYLSLNEGKGDKIEDLSPQGNDAELVGDADWVDGKFEKALEFAQAGEVKAPYIELNEKSFTVTMWVKPALSGGDQQCVFTQTQVNAVNTSLHYRIYNNGTVRMGFYGNDLDAPAAVDADEWAHITFWLDVKGKSRKIYIDGKDTVEDAGKAGIEYLGTAGDTMIGSWGATGQKFNGVIDEVTVWDRALSEDDIKQSMEDLNAFAVDPADKLATTWASVKAWH</sequence>
<feature type="domain" description="LamG-like jellyroll fold" evidence="3">
    <location>
        <begin position="194"/>
        <end position="327"/>
    </location>
</feature>
<dbReference type="InterPro" id="IPR006558">
    <property type="entry name" value="LamG-like"/>
</dbReference>
<dbReference type="EMBL" id="CASHTH010002177">
    <property type="protein sequence ID" value="CAI8025734.1"/>
    <property type="molecule type" value="Genomic_DNA"/>
</dbReference>
<keyword evidence="2" id="KW-1015">Disulfide bond</keyword>
<dbReference type="InterPro" id="IPR013320">
    <property type="entry name" value="ConA-like_dom_sf"/>
</dbReference>
<organism evidence="4 5">
    <name type="scientific">Geodia barretti</name>
    <name type="common">Barrett's horny sponge</name>
    <dbReference type="NCBI Taxonomy" id="519541"/>
    <lineage>
        <taxon>Eukaryota</taxon>
        <taxon>Metazoa</taxon>
        <taxon>Porifera</taxon>
        <taxon>Demospongiae</taxon>
        <taxon>Heteroscleromorpha</taxon>
        <taxon>Tetractinellida</taxon>
        <taxon>Astrophorina</taxon>
        <taxon>Geodiidae</taxon>
        <taxon>Geodia</taxon>
    </lineage>
</organism>
<accession>A0AA35WME2</accession>
<dbReference type="InterPro" id="IPR004547">
    <property type="entry name" value="Glucosamine6P_isomerase"/>
</dbReference>
<dbReference type="PROSITE" id="PS01161">
    <property type="entry name" value="GLC_GALNAC_ISOMERASE"/>
    <property type="match status" value="1"/>
</dbReference>
<dbReference type="SUPFAM" id="SSF100950">
    <property type="entry name" value="NagB/RpiA/CoA transferase-like"/>
    <property type="match status" value="1"/>
</dbReference>
<evidence type="ECO:0000313" key="4">
    <source>
        <dbReference type="EMBL" id="CAI8025734.1"/>
    </source>
</evidence>
<dbReference type="GO" id="GO:0006046">
    <property type="term" value="P:N-acetylglucosamine catabolic process"/>
    <property type="evidence" value="ECO:0007669"/>
    <property type="project" value="TreeGrafter"/>
</dbReference>
<dbReference type="PANTHER" id="PTHR11280:SF6">
    <property type="entry name" value="GLUCOSAMINE-6-PHOSPHATE ISOMERASE NAGB"/>
    <property type="match status" value="1"/>
</dbReference>
<dbReference type="SUPFAM" id="SSF49899">
    <property type="entry name" value="Concanavalin A-like lectins/glucanases"/>
    <property type="match status" value="1"/>
</dbReference>
<dbReference type="GO" id="GO:0019262">
    <property type="term" value="P:N-acetylneuraminate catabolic process"/>
    <property type="evidence" value="ECO:0007669"/>
    <property type="project" value="TreeGrafter"/>
</dbReference>
<dbReference type="Pfam" id="PF13385">
    <property type="entry name" value="Laminin_G_3"/>
    <property type="match status" value="1"/>
</dbReference>
<evidence type="ECO:0000313" key="5">
    <source>
        <dbReference type="Proteomes" id="UP001174909"/>
    </source>
</evidence>
<keyword evidence="5" id="KW-1185">Reference proteome</keyword>
<dbReference type="Proteomes" id="UP001174909">
    <property type="component" value="Unassembled WGS sequence"/>
</dbReference>
<dbReference type="Gene3D" id="2.60.120.200">
    <property type="match status" value="1"/>
</dbReference>
<proteinExistence type="predicted"/>
<dbReference type="Gene3D" id="3.40.50.1360">
    <property type="match status" value="2"/>
</dbReference>
<comment type="caution">
    <text evidence="4">The sequence shown here is derived from an EMBL/GenBank/DDBJ whole genome shotgun (WGS) entry which is preliminary data.</text>
</comment>
<dbReference type="GO" id="GO:0005737">
    <property type="term" value="C:cytoplasm"/>
    <property type="evidence" value="ECO:0007669"/>
    <property type="project" value="TreeGrafter"/>
</dbReference>
<gene>
    <name evidence="4" type="ORF">GBAR_LOCUS14849</name>
</gene>
<evidence type="ECO:0000256" key="1">
    <source>
        <dbReference type="ARBA" id="ARBA00022729"/>
    </source>
</evidence>
<evidence type="ECO:0000259" key="3">
    <source>
        <dbReference type="SMART" id="SM00560"/>
    </source>
</evidence>
<dbReference type="AlphaFoldDB" id="A0AA35WME2"/>
<protein>
    <submittedName>
        <fullName evidence="4">Probable glucosamine-6-phosphate deaminase 2</fullName>
    </submittedName>
</protein>
<dbReference type="InterPro" id="IPR037171">
    <property type="entry name" value="NagB/RpiA_transferase-like"/>
</dbReference>
<keyword evidence="1" id="KW-0732">Signal</keyword>
<dbReference type="PANTHER" id="PTHR11280">
    <property type="entry name" value="GLUCOSAMINE-6-PHOSPHATE ISOMERASE"/>
    <property type="match status" value="1"/>
</dbReference>
<dbReference type="GO" id="GO:0042802">
    <property type="term" value="F:identical protein binding"/>
    <property type="evidence" value="ECO:0007669"/>
    <property type="project" value="TreeGrafter"/>
</dbReference>
<dbReference type="GO" id="GO:0004342">
    <property type="term" value="F:glucosamine-6-phosphate deaminase activity"/>
    <property type="evidence" value="ECO:0007669"/>
    <property type="project" value="InterPro"/>
</dbReference>
<evidence type="ECO:0000256" key="2">
    <source>
        <dbReference type="ARBA" id="ARBA00023157"/>
    </source>
</evidence>
<dbReference type="InterPro" id="IPR018321">
    <property type="entry name" value="Glucosamine6P_isomerase_CS"/>
</dbReference>
<name>A0AA35WME2_GEOBA</name>